<dbReference type="PANTHER" id="PTHR24252:SF7">
    <property type="entry name" value="HYALIN"/>
    <property type="match status" value="1"/>
</dbReference>
<dbReference type="SMART" id="SM00020">
    <property type="entry name" value="Tryp_SPc"/>
    <property type="match status" value="1"/>
</dbReference>
<dbReference type="PROSITE" id="PS50240">
    <property type="entry name" value="TRYPSIN_DOM"/>
    <property type="match status" value="1"/>
</dbReference>
<dbReference type="InterPro" id="IPR001314">
    <property type="entry name" value="Peptidase_S1A"/>
</dbReference>
<sequence length="281" mass="28308">MRNRPAIIAVAVAAAVATPVVAHAGTDAPAPAPAAATTGDPQGIVGGEDAAEGAYPWMAHLTVAFKSGSKGCGATLLSKDIVLTAQQCLAEDKERGKPTGVTADIGQLDHTEAEEAGTRRVGARYLLGGGVGAGDWAVVKLTKSIKAKSFPVLPADEAFDAKKTMRALGWGSTKEGGKPVRNLQEVDLPVVSAKVCGKNADNEICAGDLAEGGVDTCTGDGGGPLLASGAGKTWVQVGITSHGVGCGRKDKPGHYTKVSAFTAKIQAAITLLEGEAAKTTA</sequence>
<dbReference type="GO" id="GO:0006508">
    <property type="term" value="P:proteolysis"/>
    <property type="evidence" value="ECO:0007669"/>
    <property type="project" value="InterPro"/>
</dbReference>
<protein>
    <submittedName>
        <fullName evidence="5">Trypsin</fullName>
    </submittedName>
</protein>
<dbReference type="Pfam" id="PF00089">
    <property type="entry name" value="Trypsin"/>
    <property type="match status" value="1"/>
</dbReference>
<dbReference type="Proteomes" id="UP000662200">
    <property type="component" value="Unassembled WGS sequence"/>
</dbReference>
<keyword evidence="3" id="KW-0732">Signal</keyword>
<name>A0A8J3BQJ0_9ACTN</name>
<feature type="compositionally biased region" description="Low complexity" evidence="2">
    <location>
        <begin position="27"/>
        <end position="41"/>
    </location>
</feature>
<keyword evidence="1" id="KW-1015">Disulfide bond</keyword>
<dbReference type="AlphaFoldDB" id="A0A8J3BQJ0"/>
<dbReference type="EMBL" id="BMQC01000023">
    <property type="protein sequence ID" value="GGK42908.1"/>
    <property type="molecule type" value="Genomic_DNA"/>
</dbReference>
<dbReference type="GO" id="GO:0004252">
    <property type="term" value="F:serine-type endopeptidase activity"/>
    <property type="evidence" value="ECO:0007669"/>
    <property type="project" value="InterPro"/>
</dbReference>
<gene>
    <name evidence="5" type="ORF">GCM10010124_39680</name>
</gene>
<reference evidence="5" key="2">
    <citation type="submission" date="2020-09" db="EMBL/GenBank/DDBJ databases">
        <authorList>
            <person name="Sun Q."/>
            <person name="Ohkuma M."/>
        </authorList>
    </citation>
    <scope>NUCLEOTIDE SEQUENCE</scope>
    <source>
        <strain evidence="5">JCM 3091</strain>
    </source>
</reference>
<evidence type="ECO:0000256" key="1">
    <source>
        <dbReference type="ARBA" id="ARBA00023157"/>
    </source>
</evidence>
<proteinExistence type="predicted"/>
<feature type="signal peptide" evidence="3">
    <location>
        <begin position="1"/>
        <end position="24"/>
    </location>
</feature>
<dbReference type="InterPro" id="IPR009003">
    <property type="entry name" value="Peptidase_S1_PA"/>
</dbReference>
<dbReference type="InterPro" id="IPR001254">
    <property type="entry name" value="Trypsin_dom"/>
</dbReference>
<dbReference type="RefSeq" id="WP_189115879.1">
    <property type="nucleotide sequence ID" value="NZ_BMQC01000023.1"/>
</dbReference>
<feature type="chain" id="PRO_5035165059" evidence="3">
    <location>
        <begin position="25"/>
        <end position="281"/>
    </location>
</feature>
<dbReference type="PRINTS" id="PR00722">
    <property type="entry name" value="CHYMOTRYPSIN"/>
</dbReference>
<dbReference type="FunFam" id="2.40.10.10:FF:000002">
    <property type="entry name" value="Transmembrane protease serine"/>
    <property type="match status" value="1"/>
</dbReference>
<feature type="domain" description="Peptidase S1" evidence="4">
    <location>
        <begin position="44"/>
        <end position="270"/>
    </location>
</feature>
<keyword evidence="6" id="KW-1185">Reference proteome</keyword>
<dbReference type="CDD" id="cd00190">
    <property type="entry name" value="Tryp_SPc"/>
    <property type="match status" value="1"/>
</dbReference>
<evidence type="ECO:0000259" key="4">
    <source>
        <dbReference type="PROSITE" id="PS50240"/>
    </source>
</evidence>
<evidence type="ECO:0000256" key="2">
    <source>
        <dbReference type="SAM" id="MobiDB-lite"/>
    </source>
</evidence>
<organism evidence="5 6">
    <name type="scientific">Pilimelia terevasa</name>
    <dbReference type="NCBI Taxonomy" id="53372"/>
    <lineage>
        <taxon>Bacteria</taxon>
        <taxon>Bacillati</taxon>
        <taxon>Actinomycetota</taxon>
        <taxon>Actinomycetes</taxon>
        <taxon>Micromonosporales</taxon>
        <taxon>Micromonosporaceae</taxon>
        <taxon>Pilimelia</taxon>
    </lineage>
</organism>
<reference evidence="5" key="1">
    <citation type="journal article" date="2014" name="Int. J. Syst. Evol. Microbiol.">
        <title>Complete genome sequence of Corynebacterium casei LMG S-19264T (=DSM 44701T), isolated from a smear-ripened cheese.</title>
        <authorList>
            <consortium name="US DOE Joint Genome Institute (JGI-PGF)"/>
            <person name="Walter F."/>
            <person name="Albersmeier A."/>
            <person name="Kalinowski J."/>
            <person name="Ruckert C."/>
        </authorList>
    </citation>
    <scope>NUCLEOTIDE SEQUENCE</scope>
    <source>
        <strain evidence="5">JCM 3091</strain>
    </source>
</reference>
<feature type="region of interest" description="Disordered" evidence="2">
    <location>
        <begin position="27"/>
        <end position="48"/>
    </location>
</feature>
<evidence type="ECO:0000256" key="3">
    <source>
        <dbReference type="SAM" id="SignalP"/>
    </source>
</evidence>
<accession>A0A8J3BQJ0</accession>
<dbReference type="Gene3D" id="2.40.10.10">
    <property type="entry name" value="Trypsin-like serine proteases"/>
    <property type="match status" value="1"/>
</dbReference>
<dbReference type="SUPFAM" id="SSF50494">
    <property type="entry name" value="Trypsin-like serine proteases"/>
    <property type="match status" value="1"/>
</dbReference>
<dbReference type="PANTHER" id="PTHR24252">
    <property type="entry name" value="ACROSIN-RELATED"/>
    <property type="match status" value="1"/>
</dbReference>
<evidence type="ECO:0000313" key="6">
    <source>
        <dbReference type="Proteomes" id="UP000662200"/>
    </source>
</evidence>
<evidence type="ECO:0000313" key="5">
    <source>
        <dbReference type="EMBL" id="GGK42908.1"/>
    </source>
</evidence>
<comment type="caution">
    <text evidence="5">The sequence shown here is derived from an EMBL/GenBank/DDBJ whole genome shotgun (WGS) entry which is preliminary data.</text>
</comment>
<dbReference type="InterPro" id="IPR043504">
    <property type="entry name" value="Peptidase_S1_PA_chymotrypsin"/>
</dbReference>